<gene>
    <name evidence="2" type="ORF">EOE48_28165</name>
</gene>
<dbReference type="AlphaFoldDB" id="A0A3S2V0A5"/>
<keyword evidence="1" id="KW-1133">Transmembrane helix</keyword>
<evidence type="ECO:0000313" key="2">
    <source>
        <dbReference type="EMBL" id="RVU11983.1"/>
    </source>
</evidence>
<name>A0A3S2V0A5_9HYPH</name>
<feature type="transmembrane region" description="Helical" evidence="1">
    <location>
        <begin position="27"/>
        <end position="50"/>
    </location>
</feature>
<accession>A0A3S2V0A5</accession>
<dbReference type="RefSeq" id="WP_127734182.1">
    <property type="nucleotide sequence ID" value="NZ_SACP01000061.1"/>
</dbReference>
<dbReference type="Proteomes" id="UP000286997">
    <property type="component" value="Unassembled WGS sequence"/>
</dbReference>
<comment type="caution">
    <text evidence="2">The sequence shown here is derived from an EMBL/GenBank/DDBJ whole genome shotgun (WGS) entry which is preliminary data.</text>
</comment>
<keyword evidence="3" id="KW-1185">Reference proteome</keyword>
<keyword evidence="1" id="KW-0472">Membrane</keyword>
<dbReference type="OrthoDB" id="9967319at2"/>
<organism evidence="2 3">
    <name type="scientific">Methylobacterium oryzihabitans</name>
    <dbReference type="NCBI Taxonomy" id="2499852"/>
    <lineage>
        <taxon>Bacteria</taxon>
        <taxon>Pseudomonadati</taxon>
        <taxon>Pseudomonadota</taxon>
        <taxon>Alphaproteobacteria</taxon>
        <taxon>Hyphomicrobiales</taxon>
        <taxon>Methylobacteriaceae</taxon>
        <taxon>Methylobacterium</taxon>
    </lineage>
</organism>
<evidence type="ECO:0000313" key="3">
    <source>
        <dbReference type="Proteomes" id="UP000286997"/>
    </source>
</evidence>
<protein>
    <submittedName>
        <fullName evidence="2">Uncharacterized protein</fullName>
    </submittedName>
</protein>
<evidence type="ECO:0000256" key="1">
    <source>
        <dbReference type="SAM" id="Phobius"/>
    </source>
</evidence>
<sequence>MSPDGEAAPGRGAAGSGLPGFDPVADLLFAVTAALLPAILVLLPAVQLAVRRPAAPGGIRVEGRPAETVVARAAGLRLPDGRSVALDRIPDDPGTRALLARLREDDGTLLVVVEPDGLESAFVLEPLLAAHGPGRVAQLRASEPCAASREPALARACAGAAP</sequence>
<dbReference type="EMBL" id="SACP01000061">
    <property type="protein sequence ID" value="RVU11983.1"/>
    <property type="molecule type" value="Genomic_DNA"/>
</dbReference>
<proteinExistence type="predicted"/>
<reference evidence="2 3" key="1">
    <citation type="submission" date="2019-01" db="EMBL/GenBank/DDBJ databases">
        <authorList>
            <person name="Chen W.-M."/>
        </authorList>
    </citation>
    <scope>NUCLEOTIDE SEQUENCE [LARGE SCALE GENOMIC DNA]</scope>
    <source>
        <strain evidence="2 3">TER-1</strain>
    </source>
</reference>
<keyword evidence="1" id="KW-0812">Transmembrane</keyword>